<proteinExistence type="predicted"/>
<feature type="region of interest" description="Disordered" evidence="1">
    <location>
        <begin position="28"/>
        <end position="50"/>
    </location>
</feature>
<evidence type="ECO:0000313" key="2">
    <source>
        <dbReference type="EMBL" id="SPK72317.1"/>
    </source>
</evidence>
<name>A0A375ICK0_9BURK</name>
<dbReference type="Proteomes" id="UP000255505">
    <property type="component" value="Chromosome I"/>
</dbReference>
<gene>
    <name evidence="2" type="ORF">CT19425_70017</name>
</gene>
<reference evidence="2 3" key="1">
    <citation type="submission" date="2018-01" db="EMBL/GenBank/DDBJ databases">
        <authorList>
            <person name="Gaut B.S."/>
            <person name="Morton B.R."/>
            <person name="Clegg M.T."/>
            <person name="Duvall M.R."/>
        </authorList>
    </citation>
    <scope>NUCLEOTIDE SEQUENCE [LARGE SCALE GENOMIC DNA]</scope>
    <source>
        <strain evidence="2">Cupriavidus taiwanensis LMG 19425</strain>
    </source>
</reference>
<dbReference type="EMBL" id="LT991976">
    <property type="protein sequence ID" value="SPK72317.1"/>
    <property type="molecule type" value="Genomic_DNA"/>
</dbReference>
<organism evidence="2 3">
    <name type="scientific">Cupriavidus taiwanensis</name>
    <dbReference type="NCBI Taxonomy" id="164546"/>
    <lineage>
        <taxon>Bacteria</taxon>
        <taxon>Pseudomonadati</taxon>
        <taxon>Pseudomonadota</taxon>
        <taxon>Betaproteobacteria</taxon>
        <taxon>Burkholderiales</taxon>
        <taxon>Burkholderiaceae</taxon>
        <taxon>Cupriavidus</taxon>
    </lineage>
</organism>
<evidence type="ECO:0000256" key="1">
    <source>
        <dbReference type="SAM" id="MobiDB-lite"/>
    </source>
</evidence>
<accession>A0A375ICK0</accession>
<evidence type="ECO:0000313" key="3">
    <source>
        <dbReference type="Proteomes" id="UP000255505"/>
    </source>
</evidence>
<sequence>MTGLQRHLYGSAPIPSAWDGNALAQALGRHATAAPPRRRHAGPALPPLNP</sequence>
<protein>
    <submittedName>
        <fullName evidence="2">Uncharacterized protein</fullName>
    </submittedName>
</protein>
<dbReference type="AlphaFoldDB" id="A0A375ICK0"/>